<evidence type="ECO:0000313" key="12">
    <source>
        <dbReference type="EMBL" id="PWG65764.1"/>
    </source>
</evidence>
<organism evidence="12 13">
    <name type="scientific">Sediminicurvatus halobius</name>
    <dbReference type="NCBI Taxonomy" id="2182432"/>
    <lineage>
        <taxon>Bacteria</taxon>
        <taxon>Pseudomonadati</taxon>
        <taxon>Pseudomonadota</taxon>
        <taxon>Gammaproteobacteria</taxon>
        <taxon>Chromatiales</taxon>
        <taxon>Ectothiorhodospiraceae</taxon>
        <taxon>Sediminicurvatus</taxon>
    </lineage>
</organism>
<protein>
    <recommendedName>
        <fullName evidence="10">Probable GTP-binding protein EngB</fullName>
    </recommendedName>
</protein>
<evidence type="ECO:0000256" key="7">
    <source>
        <dbReference type="ARBA" id="ARBA00023134"/>
    </source>
</evidence>
<evidence type="ECO:0000256" key="3">
    <source>
        <dbReference type="ARBA" id="ARBA00022618"/>
    </source>
</evidence>
<evidence type="ECO:0000256" key="8">
    <source>
        <dbReference type="ARBA" id="ARBA00023210"/>
    </source>
</evidence>
<evidence type="ECO:0000259" key="11">
    <source>
        <dbReference type="PROSITE" id="PS51706"/>
    </source>
</evidence>
<reference evidence="12 13" key="1">
    <citation type="submission" date="2018-05" db="EMBL/GenBank/DDBJ databases">
        <title>Spiribacter halobius sp. nov., a moderately halophilic bacterium isolated from marine solar saltern.</title>
        <authorList>
            <person name="Zheng W.-S."/>
            <person name="Lu D.-C."/>
            <person name="Du Z.-J."/>
        </authorList>
    </citation>
    <scope>NUCLEOTIDE SEQUENCE [LARGE SCALE GENOMIC DNA]</scope>
    <source>
        <strain evidence="12 13">E85</strain>
    </source>
</reference>
<keyword evidence="4" id="KW-0479">Metal-binding</keyword>
<dbReference type="AlphaFoldDB" id="A0A2U2N9W8"/>
<feature type="domain" description="EngB-type G" evidence="11">
    <location>
        <begin position="27"/>
        <end position="201"/>
    </location>
</feature>
<dbReference type="GO" id="GO:0005829">
    <property type="term" value="C:cytosol"/>
    <property type="evidence" value="ECO:0007669"/>
    <property type="project" value="TreeGrafter"/>
</dbReference>
<dbReference type="Gene3D" id="3.40.50.300">
    <property type="entry name" value="P-loop containing nucleotide triphosphate hydrolases"/>
    <property type="match status" value="1"/>
</dbReference>
<evidence type="ECO:0000256" key="4">
    <source>
        <dbReference type="ARBA" id="ARBA00022723"/>
    </source>
</evidence>
<name>A0A2U2N9W8_9GAMM</name>
<sequence length="201" mass="22036">MIASGLDYRSTRFLMSAPNPEQLPPDEGAEAAFAGRSNAGKSSALNALTDQRQLARISKTPGRTQQINVFPVTDHQRLIDLPGYGYAKAPAALRAHWQQTLPRYLETRRSLRGLVLIMDIRHPLTDSDRQMLAWCAAAGLPAHILLNKADKLRRGPAGNALQKVRATLAREFPGTSVQLFSSTVPMGVDEARARLDDWLAG</sequence>
<dbReference type="FunFam" id="3.40.50.300:FF:000098">
    <property type="entry name" value="Probable GTP-binding protein EngB"/>
    <property type="match status" value="1"/>
</dbReference>
<evidence type="ECO:0000256" key="2">
    <source>
        <dbReference type="ARBA" id="ARBA00009638"/>
    </source>
</evidence>
<keyword evidence="5 10" id="KW-0547">Nucleotide-binding</keyword>
<comment type="cofactor">
    <cofactor evidence="1">
        <name>Mg(2+)</name>
        <dbReference type="ChEBI" id="CHEBI:18420"/>
    </cofactor>
</comment>
<dbReference type="InterPro" id="IPR027417">
    <property type="entry name" value="P-loop_NTPase"/>
</dbReference>
<evidence type="ECO:0000313" key="13">
    <source>
        <dbReference type="Proteomes" id="UP000245474"/>
    </source>
</evidence>
<keyword evidence="9 10" id="KW-0131">Cell cycle</keyword>
<keyword evidence="6" id="KW-0460">Magnesium</keyword>
<dbReference type="HAMAP" id="MF_00321">
    <property type="entry name" value="GTPase_EngB"/>
    <property type="match status" value="1"/>
</dbReference>
<keyword evidence="7 10" id="KW-0342">GTP-binding</keyword>
<keyword evidence="3 10" id="KW-0132">Cell division</keyword>
<dbReference type="SUPFAM" id="SSF52540">
    <property type="entry name" value="P-loop containing nucleoside triphosphate hydrolases"/>
    <property type="match status" value="1"/>
</dbReference>
<keyword evidence="13" id="KW-1185">Reference proteome</keyword>
<dbReference type="CDD" id="cd01876">
    <property type="entry name" value="YihA_EngB"/>
    <property type="match status" value="1"/>
</dbReference>
<proteinExistence type="inferred from homology"/>
<dbReference type="Pfam" id="PF01926">
    <property type="entry name" value="MMR_HSR1"/>
    <property type="match status" value="1"/>
</dbReference>
<evidence type="ECO:0000256" key="6">
    <source>
        <dbReference type="ARBA" id="ARBA00022842"/>
    </source>
</evidence>
<evidence type="ECO:0000256" key="5">
    <source>
        <dbReference type="ARBA" id="ARBA00022741"/>
    </source>
</evidence>
<dbReference type="NCBIfam" id="TIGR03598">
    <property type="entry name" value="GTPase_YsxC"/>
    <property type="match status" value="1"/>
</dbReference>
<dbReference type="PANTHER" id="PTHR11649">
    <property type="entry name" value="MSS1/TRME-RELATED GTP-BINDING PROTEIN"/>
    <property type="match status" value="1"/>
</dbReference>
<gene>
    <name evidence="10" type="primary">engB</name>
    <name evidence="12" type="ORF">DEM34_00395</name>
</gene>
<dbReference type="InterPro" id="IPR019987">
    <property type="entry name" value="GTP-bd_ribosome_bio_YsxC"/>
</dbReference>
<comment type="caution">
    <text evidence="12">The sequence shown here is derived from an EMBL/GenBank/DDBJ whole genome shotgun (WGS) entry which is preliminary data.</text>
</comment>
<evidence type="ECO:0000256" key="9">
    <source>
        <dbReference type="ARBA" id="ARBA00023306"/>
    </source>
</evidence>
<dbReference type="EMBL" id="QFFI01000001">
    <property type="protein sequence ID" value="PWG65764.1"/>
    <property type="molecule type" value="Genomic_DNA"/>
</dbReference>
<comment type="function">
    <text evidence="10">Necessary for normal cell division and for the maintenance of normal septation.</text>
</comment>
<comment type="similarity">
    <text evidence="2 10">Belongs to the TRAFAC class TrmE-Era-EngA-EngB-Septin-like GTPase superfamily. EngB GTPase family.</text>
</comment>
<dbReference type="GO" id="GO:0000917">
    <property type="term" value="P:division septum assembly"/>
    <property type="evidence" value="ECO:0007669"/>
    <property type="project" value="UniProtKB-KW"/>
</dbReference>
<accession>A0A2U2N9W8</accession>
<dbReference type="GO" id="GO:0046872">
    <property type="term" value="F:metal ion binding"/>
    <property type="evidence" value="ECO:0007669"/>
    <property type="project" value="UniProtKB-KW"/>
</dbReference>
<dbReference type="InterPro" id="IPR030393">
    <property type="entry name" value="G_ENGB_dom"/>
</dbReference>
<dbReference type="RefSeq" id="WP_109675107.1">
    <property type="nucleotide sequence ID" value="NZ_CP086615.1"/>
</dbReference>
<dbReference type="PANTHER" id="PTHR11649:SF13">
    <property type="entry name" value="ENGB-TYPE G DOMAIN-CONTAINING PROTEIN"/>
    <property type="match status" value="1"/>
</dbReference>
<keyword evidence="8 10" id="KW-0717">Septation</keyword>
<dbReference type="Proteomes" id="UP000245474">
    <property type="component" value="Unassembled WGS sequence"/>
</dbReference>
<dbReference type="GO" id="GO:0005525">
    <property type="term" value="F:GTP binding"/>
    <property type="evidence" value="ECO:0007669"/>
    <property type="project" value="UniProtKB-UniRule"/>
</dbReference>
<dbReference type="OrthoDB" id="9804921at2"/>
<evidence type="ECO:0000256" key="1">
    <source>
        <dbReference type="ARBA" id="ARBA00001946"/>
    </source>
</evidence>
<dbReference type="PROSITE" id="PS51706">
    <property type="entry name" value="G_ENGB"/>
    <property type="match status" value="1"/>
</dbReference>
<dbReference type="InterPro" id="IPR006073">
    <property type="entry name" value="GTP-bd"/>
</dbReference>
<evidence type="ECO:0000256" key="10">
    <source>
        <dbReference type="HAMAP-Rule" id="MF_00321"/>
    </source>
</evidence>